<protein>
    <submittedName>
        <fullName evidence="1">Uncharacterized protein</fullName>
    </submittedName>
</protein>
<evidence type="ECO:0000313" key="1">
    <source>
        <dbReference type="EMBL" id="JAH48397.1"/>
    </source>
</evidence>
<sequence length="10" mass="1116">MVKAKLAISR</sequence>
<name>A0A0E9T4P8_ANGAN</name>
<reference evidence="1" key="1">
    <citation type="submission" date="2014-11" db="EMBL/GenBank/DDBJ databases">
        <authorList>
            <person name="Amaro Gonzalez C."/>
        </authorList>
    </citation>
    <scope>NUCLEOTIDE SEQUENCE</scope>
</reference>
<reference evidence="1" key="2">
    <citation type="journal article" date="2015" name="Fish Shellfish Immunol.">
        <title>Early steps in the European eel (Anguilla anguilla)-Vibrio vulnificus interaction in the gills: Role of the RtxA13 toxin.</title>
        <authorList>
            <person name="Callol A."/>
            <person name="Pajuelo D."/>
            <person name="Ebbesson L."/>
            <person name="Teles M."/>
            <person name="MacKenzie S."/>
            <person name="Amaro C."/>
        </authorList>
    </citation>
    <scope>NUCLEOTIDE SEQUENCE</scope>
</reference>
<dbReference type="EMBL" id="GBXM01060180">
    <property type="protein sequence ID" value="JAH48397.1"/>
    <property type="molecule type" value="Transcribed_RNA"/>
</dbReference>
<accession>A0A0E9T4P8</accession>
<organism evidence="1">
    <name type="scientific">Anguilla anguilla</name>
    <name type="common">European freshwater eel</name>
    <name type="synonym">Muraena anguilla</name>
    <dbReference type="NCBI Taxonomy" id="7936"/>
    <lineage>
        <taxon>Eukaryota</taxon>
        <taxon>Metazoa</taxon>
        <taxon>Chordata</taxon>
        <taxon>Craniata</taxon>
        <taxon>Vertebrata</taxon>
        <taxon>Euteleostomi</taxon>
        <taxon>Actinopterygii</taxon>
        <taxon>Neopterygii</taxon>
        <taxon>Teleostei</taxon>
        <taxon>Anguilliformes</taxon>
        <taxon>Anguillidae</taxon>
        <taxon>Anguilla</taxon>
    </lineage>
</organism>
<proteinExistence type="predicted"/>